<dbReference type="PANTHER" id="PTHR11941:SF54">
    <property type="entry name" value="ENOYL-COA HYDRATASE, MITOCHONDRIAL"/>
    <property type="match status" value="1"/>
</dbReference>
<dbReference type="Gene3D" id="1.10.12.10">
    <property type="entry name" value="Lyase 2-enoyl-coa Hydratase, Chain A, domain 2"/>
    <property type="match status" value="1"/>
</dbReference>
<reference evidence="4 5" key="1">
    <citation type="submission" date="2021-05" db="EMBL/GenBank/DDBJ databases">
        <title>Draft genomes of marine bacteria isolated from model chitin particles.</title>
        <authorList>
            <person name="Datta M.S."/>
            <person name="Schwartzman J.A."/>
            <person name="Cordero O."/>
        </authorList>
    </citation>
    <scope>NUCLEOTIDE SEQUENCE [LARGE SCALE GENOMIC DNA]</scope>
    <source>
        <strain evidence="4 5">4E07</strain>
    </source>
</reference>
<comment type="similarity">
    <text evidence="1 3">Belongs to the enoyl-CoA hydratase/isomerase family.</text>
</comment>
<dbReference type="CDD" id="cd06558">
    <property type="entry name" value="crotonase-like"/>
    <property type="match status" value="1"/>
</dbReference>
<comment type="caution">
    <text evidence="4">The sequence shown here is derived from an EMBL/GenBank/DDBJ whole genome shotgun (WGS) entry which is preliminary data.</text>
</comment>
<evidence type="ECO:0000313" key="4">
    <source>
        <dbReference type="EMBL" id="MBT3139500.1"/>
    </source>
</evidence>
<dbReference type="EMBL" id="JAHHDY010000001">
    <property type="protein sequence ID" value="MBT3139500.1"/>
    <property type="molecule type" value="Genomic_DNA"/>
</dbReference>
<dbReference type="PROSITE" id="PS00166">
    <property type="entry name" value="ENOYL_COA_HYDRATASE"/>
    <property type="match status" value="1"/>
</dbReference>
<evidence type="ECO:0000256" key="1">
    <source>
        <dbReference type="ARBA" id="ARBA00005254"/>
    </source>
</evidence>
<keyword evidence="5" id="KW-1185">Reference proteome</keyword>
<dbReference type="InterPro" id="IPR029045">
    <property type="entry name" value="ClpP/crotonase-like_dom_sf"/>
</dbReference>
<dbReference type="SUPFAM" id="SSF52096">
    <property type="entry name" value="ClpP/crotonase"/>
    <property type="match status" value="1"/>
</dbReference>
<gene>
    <name evidence="4" type="ORF">KL867_00395</name>
</gene>
<organism evidence="4 5">
    <name type="scientific">Falsiruegeria litorea</name>
    <dbReference type="NCBI Taxonomy" id="1280831"/>
    <lineage>
        <taxon>Bacteria</taxon>
        <taxon>Pseudomonadati</taxon>
        <taxon>Pseudomonadota</taxon>
        <taxon>Alphaproteobacteria</taxon>
        <taxon>Rhodobacterales</taxon>
        <taxon>Roseobacteraceae</taxon>
        <taxon>Falsiruegeria</taxon>
    </lineage>
</organism>
<dbReference type="Pfam" id="PF00378">
    <property type="entry name" value="ECH_1"/>
    <property type="match status" value="1"/>
</dbReference>
<dbReference type="Proteomes" id="UP000763802">
    <property type="component" value="Unassembled WGS sequence"/>
</dbReference>
<accession>A0ABS5WKC5</accession>
<dbReference type="InterPro" id="IPR014748">
    <property type="entry name" value="Enoyl-CoA_hydra_C"/>
</dbReference>
<dbReference type="InterPro" id="IPR018376">
    <property type="entry name" value="Enoyl-CoA_hyd/isom_CS"/>
</dbReference>
<evidence type="ECO:0000313" key="5">
    <source>
        <dbReference type="Proteomes" id="UP000763802"/>
    </source>
</evidence>
<evidence type="ECO:0000256" key="2">
    <source>
        <dbReference type="ARBA" id="ARBA00023239"/>
    </source>
</evidence>
<dbReference type="InterPro" id="IPR001753">
    <property type="entry name" value="Enoyl-CoA_hydra/iso"/>
</dbReference>
<name>A0ABS5WKC5_9RHOB</name>
<protein>
    <submittedName>
        <fullName evidence="4">Enoyl-CoA hydratase/isomerase family protein</fullName>
    </submittedName>
</protein>
<dbReference type="PANTHER" id="PTHR11941">
    <property type="entry name" value="ENOYL-COA HYDRATASE-RELATED"/>
    <property type="match status" value="1"/>
</dbReference>
<dbReference type="RefSeq" id="WP_215193482.1">
    <property type="nucleotide sequence ID" value="NZ_JAHHDY010000001.1"/>
</dbReference>
<sequence length="256" mass="27898">MSENFSITRHGRVALVTLTRPKQLNALNSTLAAELIAELAPLDRAPDIGCFVQTGSDRAFAAGADIKEMSEKSYGDMSGMDFFAEWEVFAKFRSPKIAAVRGFALGGGCELAMMCDYILAGESAKFGQPEIKLGVIAGIGGTQRMTKLIGRAKSMQMHLTGRMMDAQEALDCGLVAQVHPDEQVLEAALQDAATIAGYAKPVAMFAREAVHRAEELPLAEGLLWERRVFHSLFGTHAQREGMAAFLEKRDPDFRKD</sequence>
<keyword evidence="2" id="KW-0456">Lyase</keyword>
<evidence type="ECO:0000256" key="3">
    <source>
        <dbReference type="RuleBase" id="RU003707"/>
    </source>
</evidence>
<proteinExistence type="inferred from homology"/>
<dbReference type="Gene3D" id="3.90.226.10">
    <property type="entry name" value="2-enoyl-CoA Hydratase, Chain A, domain 1"/>
    <property type="match status" value="1"/>
</dbReference>